<dbReference type="EMBL" id="CP012748">
    <property type="protein sequence ID" value="ALL70775.1"/>
    <property type="molecule type" value="Genomic_DNA"/>
</dbReference>
<dbReference type="InterPro" id="IPR001387">
    <property type="entry name" value="Cro/C1-type_HTH"/>
</dbReference>
<dbReference type="SUPFAM" id="SSF47413">
    <property type="entry name" value="lambda repressor-like DNA-binding domains"/>
    <property type="match status" value="1"/>
</dbReference>
<feature type="domain" description="HTH cro/C1-type" evidence="1">
    <location>
        <begin position="15"/>
        <end position="69"/>
    </location>
</feature>
<reference evidence="2 3" key="1">
    <citation type="journal article" date="2014" name="Genome Announc.">
        <title>Draft Genome Sequence of the Haloacid-Degrading Burkholderia caribensis Strain MBA4.</title>
        <authorList>
            <person name="Pan Y."/>
            <person name="Kong K.F."/>
            <person name="Tsang J.S."/>
        </authorList>
    </citation>
    <scope>NUCLEOTIDE SEQUENCE [LARGE SCALE GENOMIC DNA]</scope>
    <source>
        <strain evidence="2 3">MBA4</strain>
        <plasmid evidence="3">Plasmid</plasmid>
    </source>
</reference>
<dbReference type="Pfam" id="PF01381">
    <property type="entry name" value="HTH_3"/>
    <property type="match status" value="1"/>
</dbReference>
<dbReference type="RefSeq" id="WP_035993606.1">
    <property type="nucleotide sequence ID" value="NZ_CP012748.1"/>
</dbReference>
<dbReference type="PROSITE" id="PS50943">
    <property type="entry name" value="HTH_CROC1"/>
    <property type="match status" value="1"/>
</dbReference>
<evidence type="ECO:0000313" key="3">
    <source>
        <dbReference type="Proteomes" id="UP000019146"/>
    </source>
</evidence>
<organism evidence="2 3">
    <name type="scientific">Paraburkholderia caribensis MBA4</name>
    <dbReference type="NCBI Taxonomy" id="1323664"/>
    <lineage>
        <taxon>Bacteria</taxon>
        <taxon>Pseudomonadati</taxon>
        <taxon>Pseudomonadota</taxon>
        <taxon>Betaproteobacteria</taxon>
        <taxon>Burkholderiales</taxon>
        <taxon>Burkholderiaceae</taxon>
        <taxon>Paraburkholderia</taxon>
    </lineage>
</organism>
<dbReference type="Gene3D" id="1.10.260.40">
    <property type="entry name" value="lambda repressor-like DNA-binding domains"/>
    <property type="match status" value="1"/>
</dbReference>
<dbReference type="GO" id="GO:0003677">
    <property type="term" value="F:DNA binding"/>
    <property type="evidence" value="ECO:0007669"/>
    <property type="project" value="InterPro"/>
</dbReference>
<proteinExistence type="predicted"/>
<protein>
    <submittedName>
        <fullName evidence="2">Toxin HipA</fullName>
    </submittedName>
</protein>
<sequence>MKRTLLNPHQLGQILRTARRAKGLSQAQAASRVGLSQSRLSAMELNPDSITSEQLFAFLAMYGLELSVQTRAASAAPGQEDW</sequence>
<evidence type="ECO:0000259" key="1">
    <source>
        <dbReference type="PROSITE" id="PS50943"/>
    </source>
</evidence>
<dbReference type="Proteomes" id="UP000019146">
    <property type="component" value="Plasmid unnamed"/>
</dbReference>
<gene>
    <name evidence="2" type="ORF">K788_0004258</name>
</gene>
<keyword evidence="2" id="KW-0614">Plasmid</keyword>
<dbReference type="CDD" id="cd00093">
    <property type="entry name" value="HTH_XRE"/>
    <property type="match status" value="1"/>
</dbReference>
<dbReference type="GeneID" id="69974203"/>
<accession>A0A0P0RPR2</accession>
<dbReference type="KEGG" id="bcai:K788_0004258"/>
<dbReference type="InterPro" id="IPR010982">
    <property type="entry name" value="Lambda_DNA-bd_dom_sf"/>
</dbReference>
<dbReference type="AlphaFoldDB" id="A0A0P0RPR2"/>
<dbReference type="SMART" id="SM00530">
    <property type="entry name" value="HTH_XRE"/>
    <property type="match status" value="1"/>
</dbReference>
<name>A0A0P0RPR2_9BURK</name>
<geneLocation type="plasmid" evidence="3"/>
<evidence type="ECO:0000313" key="2">
    <source>
        <dbReference type="EMBL" id="ALL70775.1"/>
    </source>
</evidence>